<evidence type="ECO:0000313" key="6">
    <source>
        <dbReference type="EMBL" id="CAI0464896.1"/>
    </source>
</evidence>
<sequence>MEISYLLYFILFLLSYPLAKYFLKPKTGSLPLPPSPAFPLPILGHLHLLRKPLHRTLAALSAKHGGGATLLRFGSRRVLHVSSPSLAEECFTKNDVAFANRPGLLAGKHLGYNFTTLVWAPYGHHWRNLRRVATIEILSTTRIHMLQQIRVDETRATLLRLFEKSTSASGVAVVDMKSMFFELTMNVMMRMIAGKRYYTGGAGGEEELEEAKMFKEIVEETMELSGATNVGDFVPVLRWVGLNKGEKRLAALQGKRDGFMQKLIEERRRRSVTAARGGSGEGGHKTMTDVLLGLQETEPKYYTDDIIRGLMLSHNMI</sequence>
<dbReference type="PANTHER" id="PTHR47947:SF3">
    <property type="entry name" value="CYTOCHROME P450 81D1-LIKE"/>
    <property type="match status" value="1"/>
</dbReference>
<dbReference type="EMBL" id="CAMGYJ010000008">
    <property type="protein sequence ID" value="CAI0464896.1"/>
    <property type="molecule type" value="Genomic_DNA"/>
</dbReference>
<gene>
    <name evidence="6" type="ORF">LITE_LOCUS36369</name>
</gene>
<evidence type="ECO:0000256" key="5">
    <source>
        <dbReference type="ARBA" id="ARBA00023033"/>
    </source>
</evidence>
<evidence type="ECO:0000313" key="7">
    <source>
        <dbReference type="Proteomes" id="UP001154282"/>
    </source>
</evidence>
<dbReference type="SUPFAM" id="SSF48264">
    <property type="entry name" value="Cytochrome P450"/>
    <property type="match status" value="1"/>
</dbReference>
<protein>
    <submittedName>
        <fullName evidence="6">Uncharacterized protein</fullName>
    </submittedName>
</protein>
<dbReference type="Pfam" id="PF00067">
    <property type="entry name" value="p450"/>
    <property type="match status" value="1"/>
</dbReference>
<evidence type="ECO:0000256" key="2">
    <source>
        <dbReference type="ARBA" id="ARBA00022723"/>
    </source>
</evidence>
<name>A0AAV0P243_9ROSI</name>
<keyword evidence="7" id="KW-1185">Reference proteome</keyword>
<dbReference type="GO" id="GO:0016705">
    <property type="term" value="F:oxidoreductase activity, acting on paired donors, with incorporation or reduction of molecular oxygen"/>
    <property type="evidence" value="ECO:0007669"/>
    <property type="project" value="InterPro"/>
</dbReference>
<dbReference type="InterPro" id="IPR036396">
    <property type="entry name" value="Cyt_P450_sf"/>
</dbReference>
<accession>A0AAV0P243</accession>
<evidence type="ECO:0000256" key="1">
    <source>
        <dbReference type="ARBA" id="ARBA00022617"/>
    </source>
</evidence>
<keyword evidence="1" id="KW-0349">Heme</keyword>
<dbReference type="GO" id="GO:0004497">
    <property type="term" value="F:monooxygenase activity"/>
    <property type="evidence" value="ECO:0007669"/>
    <property type="project" value="UniProtKB-KW"/>
</dbReference>
<keyword evidence="3" id="KW-0560">Oxidoreductase</keyword>
<proteinExistence type="predicted"/>
<dbReference type="GO" id="GO:0020037">
    <property type="term" value="F:heme binding"/>
    <property type="evidence" value="ECO:0007669"/>
    <property type="project" value="InterPro"/>
</dbReference>
<dbReference type="GO" id="GO:0005506">
    <property type="term" value="F:iron ion binding"/>
    <property type="evidence" value="ECO:0007669"/>
    <property type="project" value="InterPro"/>
</dbReference>
<dbReference type="InterPro" id="IPR001128">
    <property type="entry name" value="Cyt_P450"/>
</dbReference>
<keyword evidence="5" id="KW-0503">Monooxygenase</keyword>
<evidence type="ECO:0000256" key="3">
    <source>
        <dbReference type="ARBA" id="ARBA00023002"/>
    </source>
</evidence>
<keyword evidence="2" id="KW-0479">Metal-binding</keyword>
<dbReference type="InterPro" id="IPR050651">
    <property type="entry name" value="Plant_Cytochrome_P450_Monoox"/>
</dbReference>
<dbReference type="PANTHER" id="PTHR47947">
    <property type="entry name" value="CYTOCHROME P450 82C3-RELATED"/>
    <property type="match status" value="1"/>
</dbReference>
<dbReference type="AlphaFoldDB" id="A0AAV0P243"/>
<keyword evidence="4" id="KW-0408">Iron</keyword>
<dbReference type="Proteomes" id="UP001154282">
    <property type="component" value="Unassembled WGS sequence"/>
</dbReference>
<organism evidence="6 7">
    <name type="scientific">Linum tenue</name>
    <dbReference type="NCBI Taxonomy" id="586396"/>
    <lineage>
        <taxon>Eukaryota</taxon>
        <taxon>Viridiplantae</taxon>
        <taxon>Streptophyta</taxon>
        <taxon>Embryophyta</taxon>
        <taxon>Tracheophyta</taxon>
        <taxon>Spermatophyta</taxon>
        <taxon>Magnoliopsida</taxon>
        <taxon>eudicotyledons</taxon>
        <taxon>Gunneridae</taxon>
        <taxon>Pentapetalae</taxon>
        <taxon>rosids</taxon>
        <taxon>fabids</taxon>
        <taxon>Malpighiales</taxon>
        <taxon>Linaceae</taxon>
        <taxon>Linum</taxon>
    </lineage>
</organism>
<evidence type="ECO:0000256" key="4">
    <source>
        <dbReference type="ARBA" id="ARBA00023004"/>
    </source>
</evidence>
<dbReference type="Gene3D" id="1.10.630.10">
    <property type="entry name" value="Cytochrome P450"/>
    <property type="match status" value="1"/>
</dbReference>
<reference evidence="6" key="1">
    <citation type="submission" date="2022-08" db="EMBL/GenBank/DDBJ databases">
        <authorList>
            <person name="Gutierrez-Valencia J."/>
        </authorList>
    </citation>
    <scope>NUCLEOTIDE SEQUENCE</scope>
</reference>
<comment type="caution">
    <text evidence="6">The sequence shown here is derived from an EMBL/GenBank/DDBJ whole genome shotgun (WGS) entry which is preliminary data.</text>
</comment>